<dbReference type="AlphaFoldDB" id="A0A644XVW4"/>
<evidence type="ECO:0000313" key="2">
    <source>
        <dbReference type="EMBL" id="MPM20362.1"/>
    </source>
</evidence>
<gene>
    <name evidence="2" type="ORF">SDC9_66791</name>
</gene>
<dbReference type="EMBL" id="VSSQ01003365">
    <property type="protein sequence ID" value="MPM20362.1"/>
    <property type="molecule type" value="Genomic_DNA"/>
</dbReference>
<feature type="transmembrane region" description="Helical" evidence="1">
    <location>
        <begin position="52"/>
        <end position="72"/>
    </location>
</feature>
<keyword evidence="1" id="KW-0472">Membrane</keyword>
<protein>
    <submittedName>
        <fullName evidence="2">Uncharacterized protein</fullName>
    </submittedName>
</protein>
<sequence length="81" mass="8917">MLNTKHKRLLALILAALMLCLAVLPAFAEGENGKDEAQKDEPWRGFLRILGAIASYAFVIGIIVIGVVFFIARVKTGRRGY</sequence>
<proteinExistence type="predicted"/>
<keyword evidence="1" id="KW-0812">Transmembrane</keyword>
<reference evidence="2" key="1">
    <citation type="submission" date="2019-08" db="EMBL/GenBank/DDBJ databases">
        <authorList>
            <person name="Kucharzyk K."/>
            <person name="Murdoch R.W."/>
            <person name="Higgins S."/>
            <person name="Loffler F."/>
        </authorList>
    </citation>
    <scope>NUCLEOTIDE SEQUENCE</scope>
</reference>
<evidence type="ECO:0000256" key="1">
    <source>
        <dbReference type="SAM" id="Phobius"/>
    </source>
</evidence>
<name>A0A644XVW4_9ZZZZ</name>
<keyword evidence="1" id="KW-1133">Transmembrane helix</keyword>
<comment type="caution">
    <text evidence="2">The sequence shown here is derived from an EMBL/GenBank/DDBJ whole genome shotgun (WGS) entry which is preliminary data.</text>
</comment>
<accession>A0A644XVW4</accession>
<organism evidence="2">
    <name type="scientific">bioreactor metagenome</name>
    <dbReference type="NCBI Taxonomy" id="1076179"/>
    <lineage>
        <taxon>unclassified sequences</taxon>
        <taxon>metagenomes</taxon>
        <taxon>ecological metagenomes</taxon>
    </lineage>
</organism>